<dbReference type="EMBL" id="CP036317">
    <property type="protein sequence ID" value="QDV16277.1"/>
    <property type="molecule type" value="Genomic_DNA"/>
</dbReference>
<dbReference type="AlphaFoldDB" id="A0A518A6V8"/>
<accession>A0A518A6V8</accession>
<dbReference type="Proteomes" id="UP000315647">
    <property type="component" value="Chromosome"/>
</dbReference>
<sequence>MGTNIRQTHKGTIVCWPDHITTTGKPERRLFTDEWILERGFNSDKTVPCSFLMKRNGTA</sequence>
<evidence type="ECO:0000313" key="2">
    <source>
        <dbReference type="EMBL" id="QDV16277.1"/>
    </source>
</evidence>
<protein>
    <submittedName>
        <fullName evidence="2">Uncharacterized protein</fullName>
    </submittedName>
</protein>
<organism evidence="2 4">
    <name type="scientific">Gimesia panareensis</name>
    <dbReference type="NCBI Taxonomy" id="2527978"/>
    <lineage>
        <taxon>Bacteria</taxon>
        <taxon>Pseudomonadati</taxon>
        <taxon>Planctomycetota</taxon>
        <taxon>Planctomycetia</taxon>
        <taxon>Planctomycetales</taxon>
        <taxon>Planctomycetaceae</taxon>
        <taxon>Gimesia</taxon>
    </lineage>
</organism>
<evidence type="ECO:0000313" key="1">
    <source>
        <dbReference type="EMBL" id="QDT26673.1"/>
    </source>
</evidence>
<accession>A0A517Q4V6</accession>
<proteinExistence type="predicted"/>
<reference evidence="2 4" key="1">
    <citation type="submission" date="2019-02" db="EMBL/GenBank/DDBJ databases">
        <title>Deep-cultivation of Planctomycetes and their phenomic and genomic characterization uncovers novel biology.</title>
        <authorList>
            <person name="Wiegand S."/>
            <person name="Jogler M."/>
            <person name="Boedeker C."/>
            <person name="Pinto D."/>
            <person name="Vollmers J."/>
            <person name="Rivas-Marin E."/>
            <person name="Kohn T."/>
            <person name="Peeters S.H."/>
            <person name="Heuer A."/>
            <person name="Rast P."/>
            <person name="Oberbeckmann S."/>
            <person name="Bunk B."/>
            <person name="Jeske O."/>
            <person name="Meyerdierks A."/>
            <person name="Storesund J.E."/>
            <person name="Kallscheuer N."/>
            <person name="Luecker S."/>
            <person name="Lage O.M."/>
            <person name="Pohl T."/>
            <person name="Merkel B.J."/>
            <person name="Hornburger P."/>
            <person name="Mueller R.-W."/>
            <person name="Bruemmer F."/>
            <person name="Labrenz M."/>
            <person name="Spormann A.M."/>
            <person name="Op den Camp H."/>
            <person name="Overmann J."/>
            <person name="Amann R."/>
            <person name="Jetten M.S.M."/>
            <person name="Mascher T."/>
            <person name="Medema M.H."/>
            <person name="Devos D.P."/>
            <person name="Kaster A.-K."/>
            <person name="Ovreas L."/>
            <person name="Rohde M."/>
            <person name="Galperin M.Y."/>
            <person name="Jogler C."/>
        </authorList>
    </citation>
    <scope>NUCLEOTIDE SEQUENCE [LARGE SCALE GENOMIC DNA]</scope>
    <source>
        <strain evidence="1 3">Enr10</strain>
        <strain evidence="2 4">Pan153</strain>
    </source>
</reference>
<dbReference type="EMBL" id="CP037421">
    <property type="protein sequence ID" value="QDT26673.1"/>
    <property type="molecule type" value="Genomic_DNA"/>
</dbReference>
<evidence type="ECO:0000313" key="3">
    <source>
        <dbReference type="Proteomes" id="UP000315647"/>
    </source>
</evidence>
<accession>A0A518FIV3</accession>
<name>A0A518A6V8_9PLAN</name>
<keyword evidence="3" id="KW-1185">Reference proteome</keyword>
<gene>
    <name evidence="1" type="ORF">Enr10x_19830</name>
    <name evidence="2" type="ORF">Pan153_09040</name>
</gene>
<dbReference type="Proteomes" id="UP000320839">
    <property type="component" value="Chromosome"/>
</dbReference>
<evidence type="ECO:0000313" key="4">
    <source>
        <dbReference type="Proteomes" id="UP000320839"/>
    </source>
</evidence>